<dbReference type="InterPro" id="IPR011322">
    <property type="entry name" value="N-reg_PII-like_a/b"/>
</dbReference>
<dbReference type="Pfam" id="PF03221">
    <property type="entry name" value="HTH_Tnp_Tc5"/>
    <property type="match status" value="1"/>
</dbReference>
<keyword evidence="3 5" id="KW-0238">DNA-binding</keyword>
<feature type="domain" description="HTH CENPB-type" evidence="8">
    <location>
        <begin position="130"/>
        <end position="208"/>
    </location>
</feature>
<dbReference type="SUPFAM" id="SSF54913">
    <property type="entry name" value="GlnB-like"/>
    <property type="match status" value="1"/>
</dbReference>
<dbReference type="InterPro" id="IPR050863">
    <property type="entry name" value="CenT-Element_Derived"/>
</dbReference>
<dbReference type="InterPro" id="IPR006600">
    <property type="entry name" value="HTH_CenpB_DNA-bd_dom"/>
</dbReference>
<evidence type="ECO:0000256" key="4">
    <source>
        <dbReference type="ARBA" id="ARBA00023242"/>
    </source>
</evidence>
<keyword evidence="4 5" id="KW-0539">Nucleus</keyword>
<accession>A0A9B0H4L0</accession>
<feature type="DNA-binding region" description="H-T-H motif" evidence="5">
    <location>
        <begin position="92"/>
        <end position="112"/>
    </location>
</feature>
<dbReference type="InterPro" id="IPR009057">
    <property type="entry name" value="Homeodomain-like_sf"/>
</dbReference>
<sequence length="335" mass="37056">MPGKRSGDNEDPQKVKRPRGRPPGPKARLSAAARAAVVEAAAAWAAAEATPGGAEAMGILLPGQTRIKRRRRVMPLEDKMKILEKLEEGVSNTDVGRLFGVNESTVRTIKKNEKAIRASMESVSPVCSKVLCIPRDVNIEKMETELTFWVEDQTIGGRPLTLKAICSQAKRIYKQLVETTGNGNPDKFHASKGWFEKFRNRYSLRNSRLMGEEEPLNAQSAPKYSKQLQRLIRARGYVPQQVFNAEEMSLFWKCMPSPVTGSYVSSTYSIVFVNCPNEQIARDIARASLDKKLAASVNILPKASSLYFWNGEIEEATEILLVSEDGGVGALIGEE</sequence>
<keyword evidence="9" id="KW-1185">Reference proteome</keyword>
<dbReference type="Gene3D" id="1.10.10.60">
    <property type="entry name" value="Homeodomain-like"/>
    <property type="match status" value="2"/>
</dbReference>
<dbReference type="PROSITE" id="PS51253">
    <property type="entry name" value="HTH_CENPB"/>
    <property type="match status" value="1"/>
</dbReference>
<dbReference type="GO" id="GO:0010038">
    <property type="term" value="P:response to metal ion"/>
    <property type="evidence" value="ECO:0007669"/>
    <property type="project" value="InterPro"/>
</dbReference>
<dbReference type="InterPro" id="IPR007889">
    <property type="entry name" value="HTH_Psq"/>
</dbReference>
<protein>
    <submittedName>
        <fullName evidence="10">Tigger transposable element-derived protein 2-like</fullName>
    </submittedName>
</protein>
<dbReference type="PANTHER" id="PTHR19303:SF18">
    <property type="entry name" value="TIGGER TRANSPOSABLE ELEMENT-DERIVED PROTEIN 4"/>
    <property type="match status" value="1"/>
</dbReference>
<evidence type="ECO:0000313" key="10">
    <source>
        <dbReference type="RefSeq" id="XP_004411635.1"/>
    </source>
</evidence>
<evidence type="ECO:0000256" key="3">
    <source>
        <dbReference type="ARBA" id="ARBA00023125"/>
    </source>
</evidence>
<comment type="subcellular location">
    <subcellularLocation>
        <location evidence="5">Nucleus</location>
    </subcellularLocation>
</comment>
<dbReference type="SMART" id="SM00674">
    <property type="entry name" value="CENPB"/>
    <property type="match status" value="1"/>
</dbReference>
<dbReference type="GO" id="GO:0005634">
    <property type="term" value="C:nucleus"/>
    <property type="evidence" value="ECO:0007669"/>
    <property type="project" value="UniProtKB-SubCell"/>
</dbReference>
<feature type="region of interest" description="Disordered" evidence="6">
    <location>
        <begin position="1"/>
        <end position="28"/>
    </location>
</feature>
<evidence type="ECO:0000259" key="7">
    <source>
        <dbReference type="PROSITE" id="PS50960"/>
    </source>
</evidence>
<dbReference type="InterPro" id="IPR004323">
    <property type="entry name" value="Ion_tolerance_CutA"/>
</dbReference>
<evidence type="ECO:0000256" key="6">
    <source>
        <dbReference type="SAM" id="MobiDB-lite"/>
    </source>
</evidence>
<evidence type="ECO:0000256" key="2">
    <source>
        <dbReference type="ARBA" id="ARBA00011233"/>
    </source>
</evidence>
<dbReference type="AlphaFoldDB" id="A0A9B0H4L0"/>
<organism evidence="9 10">
    <name type="scientific">Odobenus rosmarus divergens</name>
    <name type="common">Pacific walrus</name>
    <dbReference type="NCBI Taxonomy" id="9708"/>
    <lineage>
        <taxon>Eukaryota</taxon>
        <taxon>Metazoa</taxon>
        <taxon>Chordata</taxon>
        <taxon>Craniata</taxon>
        <taxon>Vertebrata</taxon>
        <taxon>Euteleostomi</taxon>
        <taxon>Mammalia</taxon>
        <taxon>Eutheria</taxon>
        <taxon>Laurasiatheria</taxon>
        <taxon>Carnivora</taxon>
        <taxon>Caniformia</taxon>
        <taxon>Pinnipedia</taxon>
        <taxon>Odobenidae</taxon>
        <taxon>Odobenus</taxon>
    </lineage>
</organism>
<feature type="domain" description="HTH psq-type" evidence="7">
    <location>
        <begin position="65"/>
        <end position="116"/>
    </location>
</feature>
<comment type="subunit">
    <text evidence="2">Homotrimer.</text>
</comment>
<gene>
    <name evidence="10" type="primary">LOC101371235</name>
</gene>
<dbReference type="InterPro" id="IPR015867">
    <property type="entry name" value="N-reg_PII/ATP_PRibTrfase_C"/>
</dbReference>
<dbReference type="PANTHER" id="PTHR19303">
    <property type="entry name" value="TRANSPOSON"/>
    <property type="match status" value="1"/>
</dbReference>
<feature type="compositionally biased region" description="Basic and acidic residues" evidence="6">
    <location>
        <begin position="1"/>
        <end position="14"/>
    </location>
</feature>
<dbReference type="Pfam" id="PF03091">
    <property type="entry name" value="CutA1"/>
    <property type="match status" value="1"/>
</dbReference>
<reference evidence="10" key="1">
    <citation type="submission" date="2025-08" db="UniProtKB">
        <authorList>
            <consortium name="RefSeq"/>
        </authorList>
    </citation>
    <scope>IDENTIFICATION</scope>
</reference>
<proteinExistence type="inferred from homology"/>
<name>A0A9B0H4L0_ODORO</name>
<evidence type="ECO:0000256" key="1">
    <source>
        <dbReference type="ARBA" id="ARBA00010169"/>
    </source>
</evidence>
<evidence type="ECO:0000313" key="9">
    <source>
        <dbReference type="Proteomes" id="UP000245340"/>
    </source>
</evidence>
<dbReference type="PROSITE" id="PS50960">
    <property type="entry name" value="HTH_PSQ"/>
    <property type="match status" value="1"/>
</dbReference>
<evidence type="ECO:0000256" key="5">
    <source>
        <dbReference type="PROSITE-ProRule" id="PRU00320"/>
    </source>
</evidence>
<dbReference type="SUPFAM" id="SSF46689">
    <property type="entry name" value="Homeodomain-like"/>
    <property type="match status" value="2"/>
</dbReference>
<comment type="similarity">
    <text evidence="1">Belongs to the CutA family.</text>
</comment>
<dbReference type="Proteomes" id="UP000245340">
    <property type="component" value="Unplaced"/>
</dbReference>
<dbReference type="GO" id="GO:0003677">
    <property type="term" value="F:DNA binding"/>
    <property type="evidence" value="ECO:0007669"/>
    <property type="project" value="UniProtKB-UniRule"/>
</dbReference>
<dbReference type="RefSeq" id="XP_004411635.1">
    <property type="nucleotide sequence ID" value="XM_004411578.1"/>
</dbReference>
<evidence type="ECO:0000259" key="8">
    <source>
        <dbReference type="PROSITE" id="PS51253"/>
    </source>
</evidence>
<dbReference type="Pfam" id="PF04218">
    <property type="entry name" value="CENP-B_N"/>
    <property type="match status" value="1"/>
</dbReference>
<dbReference type="Gene3D" id="3.30.70.120">
    <property type="match status" value="1"/>
</dbReference>